<organism evidence="1 2">
    <name type="scientific">Lonepinella koalarum</name>
    <dbReference type="NCBI Taxonomy" id="53417"/>
    <lineage>
        <taxon>Bacteria</taxon>
        <taxon>Pseudomonadati</taxon>
        <taxon>Pseudomonadota</taxon>
        <taxon>Gammaproteobacteria</taxon>
        <taxon>Pasteurellales</taxon>
        <taxon>Pasteurellaceae</taxon>
        <taxon>Lonepinella</taxon>
    </lineage>
</organism>
<protein>
    <submittedName>
        <fullName evidence="1">RelE toxin of RelEB toxin-antitoxin system</fullName>
    </submittedName>
</protein>
<dbReference type="Pfam" id="PF06296">
    <property type="entry name" value="RelE"/>
    <property type="match status" value="1"/>
</dbReference>
<evidence type="ECO:0000313" key="1">
    <source>
        <dbReference type="EMBL" id="TCK68148.1"/>
    </source>
</evidence>
<dbReference type="AlphaFoldDB" id="A0A4R1KSV1"/>
<proteinExistence type="predicted"/>
<sequence>MKAIFIELPYFERYRNEFLTDEDFRQFQNELLADPEKGELIQHTGGLRKVRIADKQRNKGKRGGARVIYYWRSSRGIFYLITAYGKNTKDDMSTEERKVFANLLDVIKQGE</sequence>
<gene>
    <name evidence="1" type="ORF">EV692_1848</name>
</gene>
<dbReference type="EMBL" id="SMGJ01000006">
    <property type="protein sequence ID" value="TCK68148.1"/>
    <property type="molecule type" value="Genomic_DNA"/>
</dbReference>
<dbReference type="RefSeq" id="WP_132302547.1">
    <property type="nucleotide sequence ID" value="NZ_CP170642.1"/>
</dbReference>
<accession>A0A4R1KSV1</accession>
<comment type="caution">
    <text evidence="1">The sequence shown here is derived from an EMBL/GenBank/DDBJ whole genome shotgun (WGS) entry which is preliminary data.</text>
</comment>
<dbReference type="InterPro" id="IPR009387">
    <property type="entry name" value="HigB-2"/>
</dbReference>
<dbReference type="Proteomes" id="UP000295496">
    <property type="component" value="Unassembled WGS sequence"/>
</dbReference>
<dbReference type="PIRSF" id="PIRSF039032">
    <property type="entry name" value="HigB-2"/>
    <property type="match status" value="1"/>
</dbReference>
<reference evidence="1 2" key="1">
    <citation type="submission" date="2019-03" db="EMBL/GenBank/DDBJ databases">
        <title>Genomic Encyclopedia of Type Strains, Phase IV (KMG-IV): sequencing the most valuable type-strain genomes for metagenomic binning, comparative biology and taxonomic classification.</title>
        <authorList>
            <person name="Goeker M."/>
        </authorList>
    </citation>
    <scope>NUCLEOTIDE SEQUENCE [LARGE SCALE GENOMIC DNA]</scope>
    <source>
        <strain evidence="1 2">DSM 10053</strain>
    </source>
</reference>
<name>A0A4R1KSV1_9PAST</name>
<keyword evidence="2" id="KW-1185">Reference proteome</keyword>
<evidence type="ECO:0000313" key="2">
    <source>
        <dbReference type="Proteomes" id="UP000295496"/>
    </source>
</evidence>